<dbReference type="FunFam" id="1.20.1250.20:FF:000095">
    <property type="entry name" value="Alpha-ketoglutarate permease"/>
    <property type="match status" value="1"/>
</dbReference>
<accession>A0AAU8DNI5</accession>
<dbReference type="AlphaFoldDB" id="A0AAU8DNI5"/>
<sequence length="455" mass="49633">MTDSATHVQPTSLKRSISNTLKGSAGNLVEWFDVYVYSVFATYFEKQFFDANDSNSTIYIWATFAVTFLMRPIGSWWFGRYADRYGRRAALTLSVTIMAGGSFVIALTPTENAIGVLSAVILVLCRLVQGFATGGEYGTSATYMSEAAVPGKRGFLSSFQYVTLIGGHVLAQLTLLLMLLFGDREWISSWGWRIAFGLGGVAALVVYWVRRTMDESLTTEMIADAKAGKDSTSGSMNELLRRYWRPLTLAFFVTMGGTVAFYTYSVNAPKIIQAQFAGTDVITGTVINLIGLTVLMLMQPIGGLLADRYGQKTLLVFFGVGGVAYTWFLLTALPKQDSAVAAFAILVGGFVFLTGYTSINAVVKAQLFPIHIRALGVGLGYALANSIFGGTAPLLYSAAQENGKVTLFIVYVTVLIGLSLLTYIFFLRNKAPNWLEDPEEMAVLRDRRSPARSSS</sequence>
<keyword evidence="7 11" id="KW-1133">Transmembrane helix</keyword>
<feature type="transmembrane region" description="Helical" evidence="11">
    <location>
        <begin position="375"/>
        <end position="396"/>
    </location>
</feature>
<dbReference type="RefSeq" id="WP_353649444.1">
    <property type="nucleotide sequence ID" value="NZ_CP159218.1"/>
</dbReference>
<feature type="transmembrane region" description="Helical" evidence="11">
    <location>
        <begin position="243"/>
        <end position="265"/>
    </location>
</feature>
<dbReference type="PANTHER" id="PTHR43528">
    <property type="entry name" value="ALPHA-KETOGLUTARATE PERMEASE"/>
    <property type="match status" value="1"/>
</dbReference>
<proteinExistence type="predicted"/>
<dbReference type="InterPro" id="IPR005829">
    <property type="entry name" value="Sugar_transporter_CS"/>
</dbReference>
<dbReference type="Gene3D" id="1.20.1250.20">
    <property type="entry name" value="MFS general substrate transporter like domains"/>
    <property type="match status" value="2"/>
</dbReference>
<dbReference type="GO" id="GO:0015293">
    <property type="term" value="F:symporter activity"/>
    <property type="evidence" value="ECO:0007669"/>
    <property type="project" value="UniProtKB-KW"/>
</dbReference>
<organism evidence="13">
    <name type="scientific">Nakamurella sp. A5-74</name>
    <dbReference type="NCBI Taxonomy" id="3158264"/>
    <lineage>
        <taxon>Bacteria</taxon>
        <taxon>Bacillati</taxon>
        <taxon>Actinomycetota</taxon>
        <taxon>Actinomycetes</taxon>
        <taxon>Nakamurellales</taxon>
        <taxon>Nakamurellaceae</taxon>
        <taxon>Nakamurella</taxon>
    </lineage>
</organism>
<protein>
    <recommendedName>
        <fullName evidence="10">Alpha-ketoglutarate permease</fullName>
    </recommendedName>
</protein>
<keyword evidence="2" id="KW-0813">Transport</keyword>
<dbReference type="InterPro" id="IPR005828">
    <property type="entry name" value="MFS_sugar_transport-like"/>
</dbReference>
<feature type="transmembrane region" description="Helical" evidence="11">
    <location>
        <begin position="313"/>
        <end position="333"/>
    </location>
</feature>
<evidence type="ECO:0000313" key="13">
    <source>
        <dbReference type="EMBL" id="XCG63829.1"/>
    </source>
</evidence>
<evidence type="ECO:0000256" key="5">
    <source>
        <dbReference type="ARBA" id="ARBA00022692"/>
    </source>
</evidence>
<feature type="transmembrane region" description="Helical" evidence="11">
    <location>
        <begin position="339"/>
        <end position="363"/>
    </location>
</feature>
<feature type="domain" description="Major facilitator superfamily (MFS) profile" evidence="12">
    <location>
        <begin position="19"/>
        <end position="430"/>
    </location>
</feature>
<feature type="transmembrane region" description="Helical" evidence="11">
    <location>
        <begin position="285"/>
        <end position="306"/>
    </location>
</feature>
<reference evidence="13" key="1">
    <citation type="submission" date="2024-05" db="EMBL/GenBank/DDBJ databases">
        <authorList>
            <person name="Cai S.Y."/>
            <person name="Jin L.M."/>
            <person name="Li H.R."/>
        </authorList>
    </citation>
    <scope>NUCLEOTIDE SEQUENCE</scope>
    <source>
        <strain evidence="13">A5-74</strain>
    </source>
</reference>
<dbReference type="PROSITE" id="PS50850">
    <property type="entry name" value="MFS"/>
    <property type="match status" value="1"/>
</dbReference>
<feature type="transmembrane region" description="Helical" evidence="11">
    <location>
        <begin position="58"/>
        <end position="78"/>
    </location>
</feature>
<keyword evidence="5 11" id="KW-0812">Transmembrane</keyword>
<keyword evidence="4" id="KW-0997">Cell inner membrane</keyword>
<evidence type="ECO:0000256" key="11">
    <source>
        <dbReference type="SAM" id="Phobius"/>
    </source>
</evidence>
<dbReference type="SUPFAM" id="SSF103473">
    <property type="entry name" value="MFS general substrate transporter"/>
    <property type="match status" value="1"/>
</dbReference>
<feature type="transmembrane region" description="Helical" evidence="11">
    <location>
        <begin position="113"/>
        <end position="134"/>
    </location>
</feature>
<dbReference type="InterPro" id="IPR036259">
    <property type="entry name" value="MFS_trans_sf"/>
</dbReference>
<feature type="transmembrane region" description="Helical" evidence="11">
    <location>
        <begin position="155"/>
        <end position="178"/>
    </location>
</feature>
<evidence type="ECO:0000256" key="6">
    <source>
        <dbReference type="ARBA" id="ARBA00022847"/>
    </source>
</evidence>
<evidence type="ECO:0000256" key="8">
    <source>
        <dbReference type="ARBA" id="ARBA00023136"/>
    </source>
</evidence>
<keyword evidence="3" id="KW-1003">Cell membrane</keyword>
<evidence type="ECO:0000256" key="9">
    <source>
        <dbReference type="ARBA" id="ARBA00058957"/>
    </source>
</evidence>
<dbReference type="PROSITE" id="PS00217">
    <property type="entry name" value="SUGAR_TRANSPORT_2"/>
    <property type="match status" value="1"/>
</dbReference>
<feature type="transmembrane region" description="Helical" evidence="11">
    <location>
        <begin position="90"/>
        <end position="107"/>
    </location>
</feature>
<comment type="subcellular location">
    <subcellularLocation>
        <location evidence="1">Cell inner membrane</location>
        <topology evidence="1">Multi-pass membrane protein</topology>
    </subcellularLocation>
</comment>
<gene>
    <name evidence="13" type="ORF">ABLG96_00270</name>
</gene>
<evidence type="ECO:0000256" key="4">
    <source>
        <dbReference type="ARBA" id="ARBA00022519"/>
    </source>
</evidence>
<feature type="transmembrane region" description="Helical" evidence="11">
    <location>
        <begin position="190"/>
        <end position="209"/>
    </location>
</feature>
<keyword evidence="6" id="KW-0769">Symport</keyword>
<dbReference type="EMBL" id="CP159218">
    <property type="protein sequence ID" value="XCG63829.1"/>
    <property type="molecule type" value="Genomic_DNA"/>
</dbReference>
<dbReference type="InterPro" id="IPR051084">
    <property type="entry name" value="H+-coupled_symporters"/>
</dbReference>
<dbReference type="GO" id="GO:0005886">
    <property type="term" value="C:plasma membrane"/>
    <property type="evidence" value="ECO:0007669"/>
    <property type="project" value="UniProtKB-SubCell"/>
</dbReference>
<dbReference type="InterPro" id="IPR020846">
    <property type="entry name" value="MFS_dom"/>
</dbReference>
<evidence type="ECO:0000256" key="3">
    <source>
        <dbReference type="ARBA" id="ARBA00022475"/>
    </source>
</evidence>
<evidence type="ECO:0000256" key="10">
    <source>
        <dbReference type="ARBA" id="ARBA00069296"/>
    </source>
</evidence>
<evidence type="ECO:0000259" key="12">
    <source>
        <dbReference type="PROSITE" id="PS50850"/>
    </source>
</evidence>
<keyword evidence="8 11" id="KW-0472">Membrane</keyword>
<evidence type="ECO:0000256" key="2">
    <source>
        <dbReference type="ARBA" id="ARBA00022448"/>
    </source>
</evidence>
<evidence type="ECO:0000256" key="1">
    <source>
        <dbReference type="ARBA" id="ARBA00004429"/>
    </source>
</evidence>
<evidence type="ECO:0000256" key="7">
    <source>
        <dbReference type="ARBA" id="ARBA00022989"/>
    </source>
</evidence>
<dbReference type="Pfam" id="PF00083">
    <property type="entry name" value="Sugar_tr"/>
    <property type="match status" value="2"/>
</dbReference>
<name>A0AAU8DNI5_9ACTN</name>
<feature type="transmembrane region" description="Helical" evidence="11">
    <location>
        <begin position="408"/>
        <end position="426"/>
    </location>
</feature>
<comment type="function">
    <text evidence="9">Uptake of alpha-ketoglutarate across the boundary membrane with the concomitant import of a cation (symport system).</text>
</comment>
<dbReference type="PANTHER" id="PTHR43528:SF1">
    <property type="entry name" value="ALPHA-KETOGLUTARATE PERMEASE"/>
    <property type="match status" value="1"/>
</dbReference>
<dbReference type="CDD" id="cd17367">
    <property type="entry name" value="MFS_KgtP"/>
    <property type="match status" value="1"/>
</dbReference>